<reference evidence="2" key="1">
    <citation type="journal article" date="2020" name="Stud. Mycol.">
        <title>101 Dothideomycetes genomes: a test case for predicting lifestyles and emergence of pathogens.</title>
        <authorList>
            <person name="Haridas S."/>
            <person name="Albert R."/>
            <person name="Binder M."/>
            <person name="Bloem J."/>
            <person name="Labutti K."/>
            <person name="Salamov A."/>
            <person name="Andreopoulos B."/>
            <person name="Baker S."/>
            <person name="Barry K."/>
            <person name="Bills G."/>
            <person name="Bluhm B."/>
            <person name="Cannon C."/>
            <person name="Castanera R."/>
            <person name="Culley D."/>
            <person name="Daum C."/>
            <person name="Ezra D."/>
            <person name="Gonzalez J."/>
            <person name="Henrissat B."/>
            <person name="Kuo A."/>
            <person name="Liang C."/>
            <person name="Lipzen A."/>
            <person name="Lutzoni F."/>
            <person name="Magnuson J."/>
            <person name="Mondo S."/>
            <person name="Nolan M."/>
            <person name="Ohm R."/>
            <person name="Pangilinan J."/>
            <person name="Park H.-J."/>
            <person name="Ramirez L."/>
            <person name="Alfaro M."/>
            <person name="Sun H."/>
            <person name="Tritt A."/>
            <person name="Yoshinaga Y."/>
            <person name="Zwiers L.-H."/>
            <person name="Turgeon B."/>
            <person name="Goodwin S."/>
            <person name="Spatafora J."/>
            <person name="Crous P."/>
            <person name="Grigoriev I."/>
        </authorList>
    </citation>
    <scope>NUCLEOTIDE SEQUENCE</scope>
    <source>
        <strain evidence="2">CBS 121739</strain>
    </source>
</reference>
<proteinExistence type="predicted"/>
<keyword evidence="3" id="KW-1185">Reference proteome</keyword>
<name>A0A6A6WLT2_9PEZI</name>
<gene>
    <name evidence="2" type="ORF">EJ05DRAFT_21977</name>
</gene>
<organism evidence="2 3">
    <name type="scientific">Pseudovirgaria hyperparasitica</name>
    <dbReference type="NCBI Taxonomy" id="470096"/>
    <lineage>
        <taxon>Eukaryota</taxon>
        <taxon>Fungi</taxon>
        <taxon>Dikarya</taxon>
        <taxon>Ascomycota</taxon>
        <taxon>Pezizomycotina</taxon>
        <taxon>Dothideomycetes</taxon>
        <taxon>Dothideomycetes incertae sedis</taxon>
        <taxon>Acrospermales</taxon>
        <taxon>Acrospermaceae</taxon>
        <taxon>Pseudovirgaria</taxon>
    </lineage>
</organism>
<dbReference type="RefSeq" id="XP_033605420.1">
    <property type="nucleotide sequence ID" value="XM_033739890.1"/>
</dbReference>
<dbReference type="Proteomes" id="UP000799437">
    <property type="component" value="Unassembled WGS sequence"/>
</dbReference>
<feature type="region of interest" description="Disordered" evidence="1">
    <location>
        <begin position="69"/>
        <end position="91"/>
    </location>
</feature>
<dbReference type="GeneID" id="54480944"/>
<dbReference type="EMBL" id="ML996565">
    <property type="protein sequence ID" value="KAF2762969.1"/>
    <property type="molecule type" value="Genomic_DNA"/>
</dbReference>
<accession>A0A6A6WLT2</accession>
<evidence type="ECO:0000313" key="3">
    <source>
        <dbReference type="Proteomes" id="UP000799437"/>
    </source>
</evidence>
<sequence>MRYMGRCGLSLPTTCRCGMGILLGWNLALYTLCAKKLSIFIHHFASFASSRGEKVVLIDREPEAVCSQSTIHPTLSPPRFLPNAVPSPRQP</sequence>
<evidence type="ECO:0000313" key="2">
    <source>
        <dbReference type="EMBL" id="KAF2762969.1"/>
    </source>
</evidence>
<evidence type="ECO:0000256" key="1">
    <source>
        <dbReference type="SAM" id="MobiDB-lite"/>
    </source>
</evidence>
<dbReference type="AlphaFoldDB" id="A0A6A6WLT2"/>
<protein>
    <submittedName>
        <fullName evidence="2">Uncharacterized protein</fullName>
    </submittedName>
</protein>